<dbReference type="PANTHER" id="PTHR43649:SF12">
    <property type="entry name" value="DIACETYLCHITOBIOSE BINDING PROTEIN DASA"/>
    <property type="match status" value="1"/>
</dbReference>
<protein>
    <submittedName>
        <fullName evidence="1">Multiple sugar transport system substrate-binding protein</fullName>
    </submittedName>
</protein>
<dbReference type="PANTHER" id="PTHR43649">
    <property type="entry name" value="ARABINOSE-BINDING PROTEIN-RELATED"/>
    <property type="match status" value="1"/>
</dbReference>
<dbReference type="SUPFAM" id="SSF53850">
    <property type="entry name" value="Periplasmic binding protein-like II"/>
    <property type="match status" value="1"/>
</dbReference>
<comment type="caution">
    <text evidence="1">The sequence shown here is derived from an EMBL/GenBank/DDBJ whole genome shotgun (WGS) entry which is preliminary data.</text>
</comment>
<dbReference type="Proteomes" id="UP001248709">
    <property type="component" value="Unassembled WGS sequence"/>
</dbReference>
<dbReference type="Gene3D" id="3.40.190.10">
    <property type="entry name" value="Periplasmic binding protein-like II"/>
    <property type="match status" value="2"/>
</dbReference>
<dbReference type="RefSeq" id="WP_025702330.1">
    <property type="nucleotide sequence ID" value="NZ_JAUSUY010000025.1"/>
</dbReference>
<dbReference type="PROSITE" id="PS51257">
    <property type="entry name" value="PROKAR_LIPOPROTEIN"/>
    <property type="match status" value="1"/>
</dbReference>
<name>A0ABU3HD86_9BACL</name>
<evidence type="ECO:0000313" key="2">
    <source>
        <dbReference type="Proteomes" id="UP001248709"/>
    </source>
</evidence>
<keyword evidence="1" id="KW-0813">Transport</keyword>
<dbReference type="InterPro" id="IPR006059">
    <property type="entry name" value="SBP"/>
</dbReference>
<dbReference type="InterPro" id="IPR050490">
    <property type="entry name" value="Bact_solute-bd_prot1"/>
</dbReference>
<keyword evidence="1" id="KW-0762">Sugar transport</keyword>
<accession>A0ABU3HD86</accession>
<reference evidence="1 2" key="1">
    <citation type="submission" date="2023-07" db="EMBL/GenBank/DDBJ databases">
        <title>Genomic Encyclopedia of Type Strains, Phase IV (KMG-IV): sequencing the most valuable type-strain genomes for metagenomic binning, comparative biology and taxonomic classification.</title>
        <authorList>
            <person name="Goeker M."/>
        </authorList>
    </citation>
    <scope>NUCLEOTIDE SEQUENCE [LARGE SCALE GENOMIC DNA]</scope>
    <source>
        <strain evidence="1 2">T98</strain>
    </source>
</reference>
<evidence type="ECO:0000313" key="1">
    <source>
        <dbReference type="EMBL" id="MDT3428705.1"/>
    </source>
</evidence>
<proteinExistence type="predicted"/>
<dbReference type="Pfam" id="PF13416">
    <property type="entry name" value="SBP_bac_8"/>
    <property type="match status" value="1"/>
</dbReference>
<dbReference type="EMBL" id="JAUSUY010000025">
    <property type="protein sequence ID" value="MDT3428705.1"/>
    <property type="molecule type" value="Genomic_DNA"/>
</dbReference>
<organism evidence="1 2">
    <name type="scientific">Paenibacillus forsythiae</name>
    <dbReference type="NCBI Taxonomy" id="365616"/>
    <lineage>
        <taxon>Bacteria</taxon>
        <taxon>Bacillati</taxon>
        <taxon>Bacillota</taxon>
        <taxon>Bacilli</taxon>
        <taxon>Bacillales</taxon>
        <taxon>Paenibacillaceae</taxon>
        <taxon>Paenibacillus</taxon>
    </lineage>
</organism>
<gene>
    <name evidence="1" type="ORF">J2Z22_004298</name>
</gene>
<sequence length="431" mass="48506">MPIRWITLILILLLTAGCEGTSVISNPESVQTLRGNDKTVVIFWHTYNDRETRLLMQEMIPAFEKGHPDIRIKCINLANNNELKYSLIARASSGRGPDIVRMDITWVPEFSHKGLLEPLNALPGFNELKDAFHQKAMNVGHYNDRYYSLPLNLYTKLTIFNRELLARAGYSKPPDTMDEILELARKRHYIIGLGGLEVWDTLPYVYSLGGSFMDAGFTRASGFLNSDSTVRAVEKLAKLYKEKLIHLSAVTQNRDNWARVRSGSMLLTDEAPWFFSLLKESDKRQALKQTLSVPFPRGNGTSSIIGGENLVMMKGSRHPAEAWAFMKWMTGVEGQLIMAKAGLIPTNKEAVKALNVSRESYLYPYAQAVDDIFLRPPVKNWSQVGEVYTVYLHQIFLGNLSAREGLDRAAGEIDRLLEEEGEPRHSAGPGS</sequence>
<keyword evidence="2" id="KW-1185">Reference proteome</keyword>